<keyword evidence="3" id="KW-0479">Metal-binding</keyword>
<evidence type="ECO:0000256" key="1">
    <source>
        <dbReference type="ARBA" id="ARBA00001954"/>
    </source>
</evidence>
<dbReference type="InterPro" id="IPR042098">
    <property type="entry name" value="TauD-like_sf"/>
</dbReference>
<keyword evidence="5" id="KW-0560">Oxidoreductase</keyword>
<dbReference type="GO" id="GO:0016706">
    <property type="term" value="F:2-oxoglutarate-dependent dioxygenase activity"/>
    <property type="evidence" value="ECO:0007669"/>
    <property type="project" value="TreeGrafter"/>
</dbReference>
<reference evidence="9" key="1">
    <citation type="submission" date="2021-03" db="EMBL/GenBank/DDBJ databases">
        <authorList>
            <person name="Tagirdzhanova G."/>
        </authorList>
    </citation>
    <scope>NUCLEOTIDE SEQUENCE</scope>
</reference>
<dbReference type="AlphaFoldDB" id="A0A8H3PHD7"/>
<evidence type="ECO:0000256" key="4">
    <source>
        <dbReference type="ARBA" id="ARBA00022964"/>
    </source>
</evidence>
<feature type="domain" description="TauD/TfdA-like" evidence="8">
    <location>
        <begin position="47"/>
        <end position="293"/>
    </location>
</feature>
<evidence type="ECO:0000256" key="5">
    <source>
        <dbReference type="ARBA" id="ARBA00023002"/>
    </source>
</evidence>
<sequence length="347" mass="38629">MALNTITPQVLAYKPPHPKLEEFVPARDRALFADPTKAALLAEASAIEEVTPYIGTELKGIQLSKLTDAQKDELALLVAERGVVFLRDQDITLDQQHQLASYYGKQDRDPHQENPNHVTIIGRDGNIRQHDHFGGEFHADHSFEVNPPSYTLLRMVKTPPSGGDTVFTSLSALFDKLSPRFQKALEGLHARHSADRSYLSSLNGGGHPLRAPIATAHPLIRTHPVTGLKILAYNPTFIDRIQELNGQESSHILAFLREHLLNADDLGVRWKWTPGAVAFWDNRSVVHKALPGGYDVTLREGKRTAIFGERPFFDPDKSESLSQRTERLNAGKKDTATHVSSEPELNN</sequence>
<name>A0A8H3PHD7_9LECA</name>
<dbReference type="GO" id="GO:0005737">
    <property type="term" value="C:cytoplasm"/>
    <property type="evidence" value="ECO:0007669"/>
    <property type="project" value="TreeGrafter"/>
</dbReference>
<dbReference type="PANTHER" id="PTHR30468">
    <property type="entry name" value="ALPHA-KETOGLUTARATE-DEPENDENT SULFONATE DIOXYGENASE"/>
    <property type="match status" value="1"/>
</dbReference>
<dbReference type="GO" id="GO:0046872">
    <property type="term" value="F:metal ion binding"/>
    <property type="evidence" value="ECO:0007669"/>
    <property type="project" value="UniProtKB-KW"/>
</dbReference>
<evidence type="ECO:0000259" key="8">
    <source>
        <dbReference type="Pfam" id="PF02668"/>
    </source>
</evidence>
<dbReference type="InterPro" id="IPR051323">
    <property type="entry name" value="AtsK-like"/>
</dbReference>
<evidence type="ECO:0000313" key="10">
    <source>
        <dbReference type="Proteomes" id="UP000664521"/>
    </source>
</evidence>
<evidence type="ECO:0000256" key="3">
    <source>
        <dbReference type="ARBA" id="ARBA00022723"/>
    </source>
</evidence>
<feature type="region of interest" description="Disordered" evidence="7">
    <location>
        <begin position="309"/>
        <end position="347"/>
    </location>
</feature>
<dbReference type="EMBL" id="CAJPDS010000166">
    <property type="protein sequence ID" value="CAF9940877.1"/>
    <property type="molecule type" value="Genomic_DNA"/>
</dbReference>
<feature type="compositionally biased region" description="Polar residues" evidence="7">
    <location>
        <begin position="337"/>
        <end position="347"/>
    </location>
</feature>
<evidence type="ECO:0000256" key="2">
    <source>
        <dbReference type="ARBA" id="ARBA00005896"/>
    </source>
</evidence>
<keyword evidence="10" id="KW-1185">Reference proteome</keyword>
<dbReference type="OrthoDB" id="10257314at2759"/>
<dbReference type="InterPro" id="IPR003819">
    <property type="entry name" value="TauD/TfdA-like"/>
</dbReference>
<dbReference type="Pfam" id="PF02668">
    <property type="entry name" value="TauD"/>
    <property type="match status" value="1"/>
</dbReference>
<dbReference type="Gene3D" id="3.60.130.10">
    <property type="entry name" value="Clavaminate synthase-like"/>
    <property type="match status" value="1"/>
</dbReference>
<dbReference type="SUPFAM" id="SSF51197">
    <property type="entry name" value="Clavaminate synthase-like"/>
    <property type="match status" value="1"/>
</dbReference>
<evidence type="ECO:0000256" key="6">
    <source>
        <dbReference type="ARBA" id="ARBA00023004"/>
    </source>
</evidence>
<dbReference type="PANTHER" id="PTHR30468:SF1">
    <property type="entry name" value="ALPHA-KETOGLUTARATE-DEPENDENT SULFONATE DIOXYGENASE"/>
    <property type="match status" value="1"/>
</dbReference>
<keyword evidence="4" id="KW-0223">Dioxygenase</keyword>
<comment type="cofactor">
    <cofactor evidence="1">
        <name>Fe(2+)</name>
        <dbReference type="ChEBI" id="CHEBI:29033"/>
    </cofactor>
</comment>
<evidence type="ECO:0000313" key="9">
    <source>
        <dbReference type="EMBL" id="CAF9940877.1"/>
    </source>
</evidence>
<organism evidence="9 10">
    <name type="scientific">Heterodermia speciosa</name>
    <dbReference type="NCBI Taxonomy" id="116794"/>
    <lineage>
        <taxon>Eukaryota</taxon>
        <taxon>Fungi</taxon>
        <taxon>Dikarya</taxon>
        <taxon>Ascomycota</taxon>
        <taxon>Pezizomycotina</taxon>
        <taxon>Lecanoromycetes</taxon>
        <taxon>OSLEUM clade</taxon>
        <taxon>Lecanoromycetidae</taxon>
        <taxon>Caliciales</taxon>
        <taxon>Physciaceae</taxon>
        <taxon>Heterodermia</taxon>
    </lineage>
</organism>
<proteinExistence type="inferred from homology"/>
<evidence type="ECO:0000256" key="7">
    <source>
        <dbReference type="SAM" id="MobiDB-lite"/>
    </source>
</evidence>
<protein>
    <recommendedName>
        <fullName evidence="8">TauD/TfdA-like domain-containing protein</fullName>
    </recommendedName>
</protein>
<keyword evidence="6" id="KW-0408">Iron</keyword>
<comment type="similarity">
    <text evidence="2">Belongs to the TfdA dioxygenase family.</text>
</comment>
<accession>A0A8H3PHD7</accession>
<feature type="compositionally biased region" description="Basic and acidic residues" evidence="7">
    <location>
        <begin position="311"/>
        <end position="336"/>
    </location>
</feature>
<comment type="caution">
    <text evidence="9">The sequence shown here is derived from an EMBL/GenBank/DDBJ whole genome shotgun (WGS) entry which is preliminary data.</text>
</comment>
<gene>
    <name evidence="9" type="ORF">HETSPECPRED_002668</name>
</gene>
<dbReference type="Proteomes" id="UP000664521">
    <property type="component" value="Unassembled WGS sequence"/>
</dbReference>